<dbReference type="Gene3D" id="3.60.60.10">
    <property type="entry name" value="Penicillin V Acylase, Chain A"/>
    <property type="match status" value="1"/>
</dbReference>
<dbReference type="InterPro" id="IPR047794">
    <property type="entry name" value="C45_proenzyme-like"/>
</dbReference>
<dbReference type="SUPFAM" id="SSF56235">
    <property type="entry name" value="N-terminal nucleophile aminohydrolases (Ntn hydrolases)"/>
    <property type="match status" value="1"/>
</dbReference>
<dbReference type="AlphaFoldDB" id="A0A366IE28"/>
<feature type="compositionally biased region" description="Low complexity" evidence="1">
    <location>
        <begin position="358"/>
        <end position="404"/>
    </location>
</feature>
<dbReference type="RefSeq" id="WP_113905313.1">
    <property type="nucleotide sequence ID" value="NZ_QNSB01000013.1"/>
</dbReference>
<name>A0A366IE28_9MICO</name>
<evidence type="ECO:0000313" key="4">
    <source>
        <dbReference type="Proteomes" id="UP000253509"/>
    </source>
</evidence>
<dbReference type="GO" id="GO:0016787">
    <property type="term" value="F:hydrolase activity"/>
    <property type="evidence" value="ECO:0007669"/>
    <property type="project" value="UniProtKB-KW"/>
</dbReference>
<accession>A0A366IE28</accession>
<dbReference type="CDD" id="cd01935">
    <property type="entry name" value="Ntn_CGH_like"/>
    <property type="match status" value="1"/>
</dbReference>
<evidence type="ECO:0000256" key="1">
    <source>
        <dbReference type="SAM" id="MobiDB-lite"/>
    </source>
</evidence>
<dbReference type="InterPro" id="IPR005079">
    <property type="entry name" value="Peptidase_C45_hydrolase"/>
</dbReference>
<organism evidence="3 4">
    <name type="scientific">Brevibacterium celere</name>
    <dbReference type="NCBI Taxonomy" id="225845"/>
    <lineage>
        <taxon>Bacteria</taxon>
        <taxon>Bacillati</taxon>
        <taxon>Actinomycetota</taxon>
        <taxon>Actinomycetes</taxon>
        <taxon>Micrococcales</taxon>
        <taxon>Brevibacteriaceae</taxon>
        <taxon>Brevibacterium</taxon>
    </lineage>
</organism>
<dbReference type="Pfam" id="PF03417">
    <property type="entry name" value="AAT"/>
    <property type="match status" value="1"/>
</dbReference>
<feature type="region of interest" description="Disordered" evidence="1">
    <location>
        <begin position="318"/>
        <end position="406"/>
    </location>
</feature>
<proteinExistence type="predicted"/>
<dbReference type="InterPro" id="IPR029055">
    <property type="entry name" value="Ntn_hydrolases_N"/>
</dbReference>
<sequence>MTSFTFYSITEERPSTRWKALFDSVWPAYRAWYLRDGDRARPDLRTAESRLREHMPELVPTWRRLVDLAGGDETAARMLTLWNPPRFLPGCSQVALSTPEPALLRNYDYGLELFERVHSSTRYGARRVIGTSDCLWGLLDGMNEDGLAVSLAFGGRPGDGDGFAAPLVVRFLLEVAGDVPEALRRLETIPVSMYYNLTLVDAKGTAVTAYVGPGMTPEVCEDPVATNHRGRLPEFPDHARRFRSVERQDQLTEAVERGCDVTAMAEEMLSPGVFSDDYDNAFGTLYTAVYRPLRGEVEYRWRSRSWTRSLTSTEEMIIVTLDDPTPEPIDLSRGKGASSTSDATPPAERADGDTASRPSSGPTDPTTDPTGTASAATGTTAGLPSTTSGPTGSHSTTAGSTATDPAGAGTVAQLAATARRAVNDLAHSPDPAAFSALIDLSSEVGEALGTSARLLAEQNSWARVAEIAEVSRQAAWQRWR</sequence>
<evidence type="ECO:0000259" key="2">
    <source>
        <dbReference type="Pfam" id="PF03417"/>
    </source>
</evidence>
<gene>
    <name evidence="3" type="ORF">DFO65_11382</name>
</gene>
<dbReference type="EMBL" id="QNSB01000013">
    <property type="protein sequence ID" value="RBP69381.1"/>
    <property type="molecule type" value="Genomic_DNA"/>
</dbReference>
<keyword evidence="4" id="KW-1185">Reference proteome</keyword>
<dbReference type="NCBIfam" id="NF040521">
    <property type="entry name" value="C45_proenzyme"/>
    <property type="match status" value="1"/>
</dbReference>
<feature type="domain" description="Peptidase C45 hydrolase" evidence="2">
    <location>
        <begin position="102"/>
        <end position="305"/>
    </location>
</feature>
<dbReference type="Proteomes" id="UP000253509">
    <property type="component" value="Unassembled WGS sequence"/>
</dbReference>
<keyword evidence="3" id="KW-0378">Hydrolase</keyword>
<reference evidence="3 4" key="1">
    <citation type="submission" date="2018-06" db="EMBL/GenBank/DDBJ databases">
        <title>Freshwater and sediment microbial communities from various areas in North America, analyzing microbe dynamics in response to fracking.</title>
        <authorList>
            <person name="Lamendella R."/>
        </authorList>
    </citation>
    <scope>NUCLEOTIDE SEQUENCE [LARGE SCALE GENOMIC DNA]</scope>
    <source>
        <strain evidence="3 4">3b_TX</strain>
    </source>
</reference>
<evidence type="ECO:0000313" key="3">
    <source>
        <dbReference type="EMBL" id="RBP69381.1"/>
    </source>
</evidence>
<comment type="caution">
    <text evidence="3">The sequence shown here is derived from an EMBL/GenBank/DDBJ whole genome shotgun (WGS) entry which is preliminary data.</text>
</comment>
<protein>
    <submittedName>
        <fullName evidence="3">Putative choloylglycine hydrolase</fullName>
    </submittedName>
</protein>